<evidence type="ECO:0000313" key="5">
    <source>
        <dbReference type="Proteomes" id="UP000054172"/>
    </source>
</evidence>
<dbReference type="EMBL" id="LIIK01000053">
    <property type="protein sequence ID" value="KQM08238.1"/>
    <property type="molecule type" value="Genomic_DNA"/>
</dbReference>
<reference evidence="4" key="1">
    <citation type="submission" date="2015-08" db="EMBL/GenBank/DDBJ databases">
        <title>Candidatus Bacteriodes Periocalifornicus.</title>
        <authorList>
            <person name="McLean J.S."/>
            <person name="Kelley S."/>
        </authorList>
    </citation>
    <scope>NUCLEOTIDE SEQUENCE [LARGE SCALE GENOMIC DNA]</scope>
    <source>
        <strain evidence="4">12B</strain>
    </source>
</reference>
<proteinExistence type="inferred from homology"/>
<keyword evidence="2" id="KW-0413">Isomerase</keyword>
<dbReference type="InterPro" id="IPR020103">
    <property type="entry name" value="PsdUridine_synth_cat_dom_sf"/>
</dbReference>
<dbReference type="PANTHER" id="PTHR21600:SF83">
    <property type="entry name" value="PSEUDOURIDYLATE SYNTHASE RPUSD4, MITOCHONDRIAL"/>
    <property type="match status" value="1"/>
</dbReference>
<organism evidence="4 5">
    <name type="scientific">Candidatus [Bacteroides] periocalifornicus</name>
    <dbReference type="NCBI Taxonomy" id="1702214"/>
    <lineage>
        <taxon>Bacteria</taxon>
        <taxon>Pseudomonadati</taxon>
        <taxon>Bacteroidota</taxon>
    </lineage>
</organism>
<comment type="caution">
    <text evidence="4">The sequence shown here is derived from an EMBL/GenBank/DDBJ whole genome shotgun (WGS) entry which is preliminary data.</text>
</comment>
<evidence type="ECO:0000259" key="3">
    <source>
        <dbReference type="Pfam" id="PF00849"/>
    </source>
</evidence>
<dbReference type="GO" id="GO:0003723">
    <property type="term" value="F:RNA binding"/>
    <property type="evidence" value="ECO:0007669"/>
    <property type="project" value="InterPro"/>
</dbReference>
<keyword evidence="5" id="KW-1185">Reference proteome</keyword>
<dbReference type="GO" id="GO:0001522">
    <property type="term" value="P:pseudouridine synthesis"/>
    <property type="evidence" value="ECO:0007669"/>
    <property type="project" value="InterPro"/>
</dbReference>
<evidence type="ECO:0000313" key="4">
    <source>
        <dbReference type="EMBL" id="KQM08238.1"/>
    </source>
</evidence>
<accession>A0A0Q4AWM8</accession>
<evidence type="ECO:0000256" key="2">
    <source>
        <dbReference type="ARBA" id="ARBA00023235"/>
    </source>
</evidence>
<dbReference type="Pfam" id="PF00849">
    <property type="entry name" value="PseudoU_synth_2"/>
    <property type="match status" value="1"/>
</dbReference>
<dbReference type="GO" id="GO:0006396">
    <property type="term" value="P:RNA processing"/>
    <property type="evidence" value="ECO:0007669"/>
    <property type="project" value="UniProtKB-ARBA"/>
</dbReference>
<sequence length="238" mass="26844">MSRINPLAARILYEDNHYIALNKLCGELVQGDETGDEPLVDAVRSYIRIREQKPGEAFVQVAHRIDRPVSGVVLFAKTSKGLARINDLFRQQAVERTYWAIVEKLPPKEEDTVEGYLTRNTQQNKSHFSQSKRAGAQAARLSYRLVGGTTNYYMVEVKLLTGRHHQIRAVLAWLGCPVRGDLKYGARRSLPEGGIDLHARSLAFTHPVKNEPVRIVAPPPETPLWKIFLQTAGEPLKR</sequence>
<gene>
    <name evidence="4" type="ORF">AL399_08465</name>
</gene>
<dbReference type="InterPro" id="IPR050188">
    <property type="entry name" value="RluA_PseudoU_synthase"/>
</dbReference>
<dbReference type="InterPro" id="IPR006145">
    <property type="entry name" value="PsdUridine_synth_RsuA/RluA"/>
</dbReference>
<dbReference type="CDD" id="cd02869">
    <property type="entry name" value="PseudoU_synth_RluA_like"/>
    <property type="match status" value="1"/>
</dbReference>
<dbReference type="Proteomes" id="UP000054172">
    <property type="component" value="Unassembled WGS sequence"/>
</dbReference>
<dbReference type="PROSITE" id="PS01129">
    <property type="entry name" value="PSI_RLU"/>
    <property type="match status" value="1"/>
</dbReference>
<dbReference type="Gene3D" id="3.30.2350.10">
    <property type="entry name" value="Pseudouridine synthase"/>
    <property type="match status" value="1"/>
</dbReference>
<comment type="similarity">
    <text evidence="1">Belongs to the pseudouridine synthase RluA family.</text>
</comment>
<dbReference type="PATRIC" id="fig|1702214.3.peg.1794"/>
<dbReference type="GO" id="GO:0140098">
    <property type="term" value="F:catalytic activity, acting on RNA"/>
    <property type="evidence" value="ECO:0007669"/>
    <property type="project" value="UniProtKB-ARBA"/>
</dbReference>
<dbReference type="PANTHER" id="PTHR21600">
    <property type="entry name" value="MITOCHONDRIAL RNA PSEUDOURIDINE SYNTHASE"/>
    <property type="match status" value="1"/>
</dbReference>
<dbReference type="SUPFAM" id="SSF55120">
    <property type="entry name" value="Pseudouridine synthase"/>
    <property type="match status" value="1"/>
</dbReference>
<evidence type="ECO:0000256" key="1">
    <source>
        <dbReference type="ARBA" id="ARBA00010876"/>
    </source>
</evidence>
<name>A0A0Q4AWM8_9BACT</name>
<dbReference type="GO" id="GO:0009982">
    <property type="term" value="F:pseudouridine synthase activity"/>
    <property type="evidence" value="ECO:0007669"/>
    <property type="project" value="InterPro"/>
</dbReference>
<dbReference type="STRING" id="1702214.AL399_08465"/>
<dbReference type="AlphaFoldDB" id="A0A0Q4AWM8"/>
<dbReference type="InterPro" id="IPR006224">
    <property type="entry name" value="PsdUridine_synth_RluA-like_CS"/>
</dbReference>
<protein>
    <submittedName>
        <fullName evidence="4">Pseudouridine synthase</fullName>
    </submittedName>
</protein>
<feature type="domain" description="Pseudouridine synthase RsuA/RluA-like" evidence="3">
    <location>
        <begin position="17"/>
        <end position="172"/>
    </location>
</feature>